<protein>
    <submittedName>
        <fullName evidence="1">Uncharacterized protein</fullName>
    </submittedName>
</protein>
<organism evidence="1 2">
    <name type="scientific">Nyssa sinensis</name>
    <dbReference type="NCBI Taxonomy" id="561372"/>
    <lineage>
        <taxon>Eukaryota</taxon>
        <taxon>Viridiplantae</taxon>
        <taxon>Streptophyta</taxon>
        <taxon>Embryophyta</taxon>
        <taxon>Tracheophyta</taxon>
        <taxon>Spermatophyta</taxon>
        <taxon>Magnoliopsida</taxon>
        <taxon>eudicotyledons</taxon>
        <taxon>Gunneridae</taxon>
        <taxon>Pentapetalae</taxon>
        <taxon>asterids</taxon>
        <taxon>Cornales</taxon>
        <taxon>Nyssaceae</taxon>
        <taxon>Nyssa</taxon>
    </lineage>
</organism>
<gene>
    <name evidence="1" type="ORF">F0562_030638</name>
</gene>
<keyword evidence="2" id="KW-1185">Reference proteome</keyword>
<accession>A0A5J5AWZ4</accession>
<sequence>MLKAGSTISIPCVEAKWTLHMVMVLRQIQWLPHLPLIRVRPLQGEAVGGPKITNFKTKIKNRINQFLRF</sequence>
<dbReference type="EMBL" id="CM018040">
    <property type="protein sequence ID" value="KAA8535635.1"/>
    <property type="molecule type" value="Genomic_DNA"/>
</dbReference>
<dbReference type="AlphaFoldDB" id="A0A5J5AWZ4"/>
<dbReference type="Proteomes" id="UP000325577">
    <property type="component" value="Linkage Group LG17"/>
</dbReference>
<name>A0A5J5AWZ4_9ASTE</name>
<evidence type="ECO:0000313" key="1">
    <source>
        <dbReference type="EMBL" id="KAA8535635.1"/>
    </source>
</evidence>
<reference evidence="1 2" key="1">
    <citation type="submission" date="2019-09" db="EMBL/GenBank/DDBJ databases">
        <title>A chromosome-level genome assembly of the Chinese tupelo Nyssa sinensis.</title>
        <authorList>
            <person name="Yang X."/>
            <person name="Kang M."/>
            <person name="Yang Y."/>
            <person name="Xiong H."/>
            <person name="Wang M."/>
            <person name="Zhang Z."/>
            <person name="Wang Z."/>
            <person name="Wu H."/>
            <person name="Ma T."/>
            <person name="Liu J."/>
            <person name="Xi Z."/>
        </authorList>
    </citation>
    <scope>NUCLEOTIDE SEQUENCE [LARGE SCALE GENOMIC DNA]</scope>
    <source>
        <strain evidence="1">J267</strain>
        <tissue evidence="1">Leaf</tissue>
    </source>
</reference>
<proteinExistence type="predicted"/>
<evidence type="ECO:0000313" key="2">
    <source>
        <dbReference type="Proteomes" id="UP000325577"/>
    </source>
</evidence>